<evidence type="ECO:0000313" key="2">
    <source>
        <dbReference type="EMBL" id="GAG81659.1"/>
    </source>
</evidence>
<evidence type="ECO:0000256" key="1">
    <source>
        <dbReference type="SAM" id="MobiDB-lite"/>
    </source>
</evidence>
<proteinExistence type="predicted"/>
<accession>X1AI06</accession>
<dbReference type="EMBL" id="BART01013831">
    <property type="protein sequence ID" value="GAG81659.1"/>
    <property type="molecule type" value="Genomic_DNA"/>
</dbReference>
<dbReference type="AlphaFoldDB" id="X1AI06"/>
<feature type="compositionally biased region" description="Basic and acidic residues" evidence="1">
    <location>
        <begin position="12"/>
        <end position="30"/>
    </location>
</feature>
<gene>
    <name evidence="2" type="ORF">S01H4_28029</name>
</gene>
<sequence>MFISSLLASRKAYQEEHRQTHKEEISARSKVFREANRDKINAQKKVYY</sequence>
<reference evidence="2" key="1">
    <citation type="journal article" date="2014" name="Front. Microbiol.">
        <title>High frequency of phylogenetically diverse reductive dehalogenase-homologous genes in deep subseafloor sedimentary metagenomes.</title>
        <authorList>
            <person name="Kawai M."/>
            <person name="Futagami T."/>
            <person name="Toyoda A."/>
            <person name="Takaki Y."/>
            <person name="Nishi S."/>
            <person name="Hori S."/>
            <person name="Arai W."/>
            <person name="Tsubouchi T."/>
            <person name="Morono Y."/>
            <person name="Uchiyama I."/>
            <person name="Ito T."/>
            <person name="Fujiyama A."/>
            <person name="Inagaki F."/>
            <person name="Takami H."/>
        </authorList>
    </citation>
    <scope>NUCLEOTIDE SEQUENCE</scope>
    <source>
        <strain evidence="2">Expedition CK06-06</strain>
    </source>
</reference>
<feature type="region of interest" description="Disordered" evidence="1">
    <location>
        <begin position="11"/>
        <end position="30"/>
    </location>
</feature>
<comment type="caution">
    <text evidence="2">The sequence shown here is derived from an EMBL/GenBank/DDBJ whole genome shotgun (WGS) entry which is preliminary data.</text>
</comment>
<organism evidence="2">
    <name type="scientific">marine sediment metagenome</name>
    <dbReference type="NCBI Taxonomy" id="412755"/>
    <lineage>
        <taxon>unclassified sequences</taxon>
        <taxon>metagenomes</taxon>
        <taxon>ecological metagenomes</taxon>
    </lineage>
</organism>
<protein>
    <submittedName>
        <fullName evidence="2">Uncharacterized protein</fullName>
    </submittedName>
</protein>
<feature type="non-terminal residue" evidence="2">
    <location>
        <position position="48"/>
    </location>
</feature>
<name>X1AI06_9ZZZZ</name>